<protein>
    <submittedName>
        <fullName evidence="1">Uncharacterized protein</fullName>
    </submittedName>
</protein>
<gene>
    <name evidence="1" type="ORF">BJ982_001621</name>
</gene>
<sequence>MAIVQQYLVPEEAHFLGSAFPAFDKINGTNFPVSRLLYDATNIESAYWKIEAVNYASGSWACELIWYAVNATTGTCRWRVAVAAITPDSDSQDVETKALATAQAVDDAHLGTTSKRLHKAVLSISNLDSVAAGDEVWVQVSREANHANDTLANDAALTSVRLSYSDT</sequence>
<dbReference type="RefSeq" id="WP_184877964.1">
    <property type="nucleotide sequence ID" value="NZ_BOOV01000009.1"/>
</dbReference>
<accession>A0A7W7D4K1</accession>
<dbReference type="EMBL" id="JACHND010000001">
    <property type="protein sequence ID" value="MBB4700077.1"/>
    <property type="molecule type" value="Genomic_DNA"/>
</dbReference>
<reference evidence="1 2" key="1">
    <citation type="submission" date="2020-08" db="EMBL/GenBank/DDBJ databases">
        <title>Sequencing the genomes of 1000 actinobacteria strains.</title>
        <authorList>
            <person name="Klenk H.-P."/>
        </authorList>
    </citation>
    <scope>NUCLEOTIDE SEQUENCE [LARGE SCALE GENOMIC DNA]</scope>
    <source>
        <strain evidence="1 2">DSM 45784</strain>
    </source>
</reference>
<proteinExistence type="predicted"/>
<evidence type="ECO:0000313" key="2">
    <source>
        <dbReference type="Proteomes" id="UP000542210"/>
    </source>
</evidence>
<comment type="caution">
    <text evidence="1">The sequence shown here is derived from an EMBL/GenBank/DDBJ whole genome shotgun (WGS) entry which is preliminary data.</text>
</comment>
<name>A0A7W7D4K1_9ACTN</name>
<keyword evidence="2" id="KW-1185">Reference proteome</keyword>
<evidence type="ECO:0000313" key="1">
    <source>
        <dbReference type="EMBL" id="MBB4700077.1"/>
    </source>
</evidence>
<dbReference type="Proteomes" id="UP000542210">
    <property type="component" value="Unassembled WGS sequence"/>
</dbReference>
<organism evidence="1 2">
    <name type="scientific">Sphaerisporangium siamense</name>
    <dbReference type="NCBI Taxonomy" id="795645"/>
    <lineage>
        <taxon>Bacteria</taxon>
        <taxon>Bacillati</taxon>
        <taxon>Actinomycetota</taxon>
        <taxon>Actinomycetes</taxon>
        <taxon>Streptosporangiales</taxon>
        <taxon>Streptosporangiaceae</taxon>
        <taxon>Sphaerisporangium</taxon>
    </lineage>
</organism>
<dbReference type="AlphaFoldDB" id="A0A7W7D4K1"/>